<evidence type="ECO:0000313" key="2">
    <source>
        <dbReference type="Proteomes" id="UP000596742"/>
    </source>
</evidence>
<gene>
    <name evidence="1" type="ORF">MGAL_10B068643</name>
</gene>
<proteinExistence type="predicted"/>
<protein>
    <submittedName>
        <fullName evidence="1">Uncharacterized protein</fullName>
    </submittedName>
</protein>
<dbReference type="Proteomes" id="UP000596742">
    <property type="component" value="Unassembled WGS sequence"/>
</dbReference>
<dbReference type="EMBL" id="UYJE01001854">
    <property type="protein sequence ID" value="VDI05699.1"/>
    <property type="molecule type" value="Genomic_DNA"/>
</dbReference>
<accession>A0A8B6CI70</accession>
<dbReference type="PANTHER" id="PTHR33845:SF1">
    <property type="entry name" value="C2H2-TYPE DOMAIN-CONTAINING PROTEIN"/>
    <property type="match status" value="1"/>
</dbReference>
<organism evidence="1 2">
    <name type="scientific">Mytilus galloprovincialis</name>
    <name type="common">Mediterranean mussel</name>
    <dbReference type="NCBI Taxonomy" id="29158"/>
    <lineage>
        <taxon>Eukaryota</taxon>
        <taxon>Metazoa</taxon>
        <taxon>Spiralia</taxon>
        <taxon>Lophotrochozoa</taxon>
        <taxon>Mollusca</taxon>
        <taxon>Bivalvia</taxon>
        <taxon>Autobranchia</taxon>
        <taxon>Pteriomorphia</taxon>
        <taxon>Mytilida</taxon>
        <taxon>Mytiloidea</taxon>
        <taxon>Mytilidae</taxon>
        <taxon>Mytilinae</taxon>
        <taxon>Mytilus</taxon>
    </lineage>
</organism>
<dbReference type="PANTHER" id="PTHR33845">
    <property type="entry name" value="C2H2-TYPE DOMAIN-CONTAINING PROTEIN"/>
    <property type="match status" value="1"/>
</dbReference>
<evidence type="ECO:0000313" key="1">
    <source>
        <dbReference type="EMBL" id="VDI05699.1"/>
    </source>
</evidence>
<reference evidence="1" key="1">
    <citation type="submission" date="2018-11" db="EMBL/GenBank/DDBJ databases">
        <authorList>
            <person name="Alioto T."/>
            <person name="Alioto T."/>
        </authorList>
    </citation>
    <scope>NUCLEOTIDE SEQUENCE</scope>
</reference>
<dbReference type="AlphaFoldDB" id="A0A8B6CI70"/>
<name>A0A8B6CI70_MYTGA</name>
<keyword evidence="2" id="KW-1185">Reference proteome</keyword>
<sequence length="214" mass="23841">MLTSNAVLGNSLEIFHQINPCLTNAYIRSDNAGCFHGAASVCAMPFLSSIVQCKKMDFADPQGGKSICDRKAAHVKSYIRKYVNEGNDVCTAVDFKNALMKSNIKKVSVVVALQPLKSDSKKKEPTVFKLPKITTVNNFSYKNGGVQDMRIARTTSERKRFSQEEFLSATQIASYFSRLVLNKRKLYNPLYTADDEQAETADAEFIELNLVAAY</sequence>
<dbReference type="OrthoDB" id="10066001at2759"/>
<comment type="caution">
    <text evidence="1">The sequence shown here is derived from an EMBL/GenBank/DDBJ whole genome shotgun (WGS) entry which is preliminary data.</text>
</comment>